<evidence type="ECO:0000313" key="3">
    <source>
        <dbReference type="Proteomes" id="UP000183815"/>
    </source>
</evidence>
<keyword evidence="2" id="KW-0830">Ubiquinone</keyword>
<sequence length="364" mass="41677">MSEMWIHMGPQHPMTHGLWNLRVKVDGETITDAEPELGYLHRSVEKLGERRKFFMNTTLTDRLCYASAMTWSHCYVQTIEELMGVEVPPRAEYTRVITLELQRIASHLMWMGAFMPDLGLMTGFLYGFRDREMFLNLLEIPSGGRMLYNYMRVGGVKRDLPTGYAGKTERVLKTMETRLNEYENLYDSSKIFRMRTQDVGKIKDSDAKNWGITGPNIRGCGVPFDVRKADTYSIYDELDWEPQTASAGNGWGDCYSRYRVRVNEIQESINIIRQALEKRPEGPIMASKVPVRTEGAAFRRTEDSRGEALMYVVGDGTDRPYRWKIKSPMFTTVSASPNFLKGYKIADIPAIMGSIDMCIGETDK</sequence>
<dbReference type="GO" id="GO:0048038">
    <property type="term" value="F:quinone binding"/>
    <property type="evidence" value="ECO:0007669"/>
    <property type="project" value="InterPro"/>
</dbReference>
<dbReference type="AlphaFoldDB" id="A0A1J5TGA1"/>
<feature type="domain" description="NADH-quinone oxidoreductase subunit D" evidence="1">
    <location>
        <begin position="117"/>
        <end position="289"/>
    </location>
</feature>
<evidence type="ECO:0000313" key="2">
    <source>
        <dbReference type="EMBL" id="OIR15208.1"/>
    </source>
</evidence>
<comment type="caution">
    <text evidence="2">The sequence shown here is derived from an EMBL/GenBank/DDBJ whole genome shotgun (WGS) entry which is preliminary data.</text>
</comment>
<dbReference type="SUPFAM" id="SSF56762">
    <property type="entry name" value="HydB/Nqo4-like"/>
    <property type="match status" value="1"/>
</dbReference>
<gene>
    <name evidence="2" type="ORF">BEU04_02495</name>
</gene>
<dbReference type="PANTHER" id="PTHR11993:SF10">
    <property type="entry name" value="NADH DEHYDROGENASE [UBIQUINONE] IRON-SULFUR PROTEIN 2, MITOCHONDRIAL"/>
    <property type="match status" value="1"/>
</dbReference>
<dbReference type="GO" id="GO:0016651">
    <property type="term" value="F:oxidoreductase activity, acting on NAD(P)H"/>
    <property type="evidence" value="ECO:0007669"/>
    <property type="project" value="InterPro"/>
</dbReference>
<dbReference type="GO" id="GO:0051287">
    <property type="term" value="F:NAD binding"/>
    <property type="evidence" value="ECO:0007669"/>
    <property type="project" value="InterPro"/>
</dbReference>
<name>A0A1J5TGA1_9ARCH</name>
<evidence type="ECO:0000259" key="1">
    <source>
        <dbReference type="Pfam" id="PF00346"/>
    </source>
</evidence>
<dbReference type="Proteomes" id="UP000183815">
    <property type="component" value="Unassembled WGS sequence"/>
</dbReference>
<dbReference type="EMBL" id="MIYU01000017">
    <property type="protein sequence ID" value="OIR15208.1"/>
    <property type="molecule type" value="Genomic_DNA"/>
</dbReference>
<proteinExistence type="predicted"/>
<dbReference type="PANTHER" id="PTHR11993">
    <property type="entry name" value="NADH-UBIQUINONE OXIDOREDUCTASE 49 KDA SUBUNIT"/>
    <property type="match status" value="1"/>
</dbReference>
<dbReference type="InterPro" id="IPR001135">
    <property type="entry name" value="NADH_Q_OxRdtase_suD"/>
</dbReference>
<dbReference type="Gene3D" id="1.10.645.10">
    <property type="entry name" value="Cytochrome-c3 Hydrogenase, chain B"/>
    <property type="match status" value="1"/>
</dbReference>
<dbReference type="InterPro" id="IPR029014">
    <property type="entry name" value="NiFe-Hase_large"/>
</dbReference>
<reference evidence="2 3" key="1">
    <citation type="submission" date="2016-08" db="EMBL/GenBank/DDBJ databases">
        <title>New Insights into Marine Group III Euryarchaeota, from dark to light.</title>
        <authorList>
            <person name="Haro-Moreno J.M."/>
            <person name="Rodriguez-Valera F."/>
            <person name="Lopez-Garcia P."/>
            <person name="Moreira D."/>
            <person name="Martin-Cuadrado A.B."/>
        </authorList>
    </citation>
    <scope>NUCLEOTIDE SEQUENCE [LARGE SCALE GENOMIC DNA]</scope>
    <source>
        <strain evidence="2">CG-Bathy1</strain>
    </source>
</reference>
<dbReference type="InterPro" id="IPR022885">
    <property type="entry name" value="NDH1_su_D/H"/>
</dbReference>
<feature type="domain" description="NADH-quinone oxidoreductase subunit D" evidence="1">
    <location>
        <begin position="293"/>
        <end position="364"/>
    </location>
</feature>
<organism evidence="2 3">
    <name type="scientific">Marine Group III euryarchaeote CG-Bathy1</name>
    <dbReference type="NCBI Taxonomy" id="1889001"/>
    <lineage>
        <taxon>Archaea</taxon>
        <taxon>Methanobacteriati</taxon>
        <taxon>Thermoplasmatota</taxon>
        <taxon>Thermoplasmata</taxon>
        <taxon>Candidatus Thermoprofundales</taxon>
    </lineage>
</organism>
<dbReference type="Pfam" id="PF00346">
    <property type="entry name" value="Complex1_49kDa"/>
    <property type="match status" value="2"/>
</dbReference>
<protein>
    <submittedName>
        <fullName evidence="2">NADH:ubiquinone oxidoreductase</fullName>
    </submittedName>
</protein>
<accession>A0A1J5TGA1</accession>